<dbReference type="PANTHER" id="PTHR15696:SF5">
    <property type="entry name" value="NONSENSE-MEDIATED MRNA DECAY FACTOR SMG7"/>
    <property type="match status" value="1"/>
</dbReference>
<evidence type="ECO:0000259" key="5">
    <source>
        <dbReference type="Pfam" id="PF10374"/>
    </source>
</evidence>
<feature type="region of interest" description="Disordered" evidence="3">
    <location>
        <begin position="554"/>
        <end position="660"/>
    </location>
</feature>
<dbReference type="GO" id="GO:0070034">
    <property type="term" value="F:telomerase RNA binding"/>
    <property type="evidence" value="ECO:0007669"/>
    <property type="project" value="TreeGrafter"/>
</dbReference>
<feature type="region of interest" description="Disordered" evidence="3">
    <location>
        <begin position="881"/>
        <end position="900"/>
    </location>
</feature>
<feature type="compositionally biased region" description="Basic and acidic residues" evidence="3">
    <location>
        <begin position="583"/>
        <end position="605"/>
    </location>
</feature>
<comment type="function">
    <text evidence="2">Plays a role in nonsense-mediated mRNA decay.</text>
</comment>
<feature type="domain" description="Telomerase activating protein Est1-like N-terminal" evidence="5">
    <location>
        <begin position="55"/>
        <end position="168"/>
    </location>
</feature>
<evidence type="ECO:0000256" key="1">
    <source>
        <dbReference type="ARBA" id="ARBA00023161"/>
    </source>
</evidence>
<dbReference type="OrthoDB" id="69928at2759"/>
<feature type="domain" description="DNA/RNA-binding" evidence="4">
    <location>
        <begin position="171"/>
        <end position="430"/>
    </location>
</feature>
<protein>
    <recommendedName>
        <fullName evidence="2">Nonsense-mediated mRNA decay factor</fullName>
    </recommendedName>
</protein>
<dbReference type="GO" id="GO:0005697">
    <property type="term" value="C:telomerase holoenzyme complex"/>
    <property type="evidence" value="ECO:0007669"/>
    <property type="project" value="TreeGrafter"/>
</dbReference>
<evidence type="ECO:0000313" key="8">
    <source>
        <dbReference type="Xenbase" id="XB-GENE-17338239"/>
    </source>
</evidence>
<evidence type="ECO:0000313" key="6">
    <source>
        <dbReference type="Proteomes" id="UP000186698"/>
    </source>
</evidence>
<evidence type="ECO:0000256" key="3">
    <source>
        <dbReference type="SAM" id="MobiDB-lite"/>
    </source>
</evidence>
<feature type="compositionally biased region" description="Basic and acidic residues" evidence="3">
    <location>
        <begin position="1001"/>
        <end position="1015"/>
    </location>
</feature>
<dbReference type="GO" id="GO:0000184">
    <property type="term" value="P:nuclear-transcribed mRNA catabolic process, nonsense-mediated decay"/>
    <property type="evidence" value="ECO:0007669"/>
    <property type="project" value="UniProtKB-KW"/>
</dbReference>
<organism evidence="6 7">
    <name type="scientific">Xenopus laevis</name>
    <name type="common">African clawed frog</name>
    <dbReference type="NCBI Taxonomy" id="8355"/>
    <lineage>
        <taxon>Eukaryota</taxon>
        <taxon>Metazoa</taxon>
        <taxon>Chordata</taxon>
        <taxon>Craniata</taxon>
        <taxon>Vertebrata</taxon>
        <taxon>Euteleostomi</taxon>
        <taxon>Amphibia</taxon>
        <taxon>Batrachia</taxon>
        <taxon>Anura</taxon>
        <taxon>Pipoidea</taxon>
        <taxon>Pipidae</taxon>
        <taxon>Xenopodinae</taxon>
        <taxon>Xenopus</taxon>
        <taxon>Xenopus</taxon>
    </lineage>
</organism>
<dbReference type="AGR" id="Xenbase:XB-GENE-17338239"/>
<dbReference type="GeneID" id="108715633"/>
<keyword evidence="1 2" id="KW-0866">Nonsense-mediated mRNA decay</keyword>
<dbReference type="InterPro" id="IPR018834">
    <property type="entry name" value="DNA/RNA-bd_Est1-type"/>
</dbReference>
<feature type="compositionally biased region" description="Polar residues" evidence="3">
    <location>
        <begin position="955"/>
        <end position="965"/>
    </location>
</feature>
<dbReference type="GO" id="GO:0042162">
    <property type="term" value="F:telomeric DNA binding"/>
    <property type="evidence" value="ECO:0007669"/>
    <property type="project" value="TreeGrafter"/>
</dbReference>
<gene>
    <name evidence="7 8" type="primary">smg7.S</name>
</gene>
<dbReference type="CTD" id="108715633"/>
<dbReference type="Gene3D" id="1.25.40.10">
    <property type="entry name" value="Tetratricopeptide repeat domain"/>
    <property type="match status" value="1"/>
</dbReference>
<feature type="region of interest" description="Disordered" evidence="3">
    <location>
        <begin position="693"/>
        <end position="750"/>
    </location>
</feature>
<keyword evidence="2" id="KW-0539">Nucleus</keyword>
<dbReference type="RefSeq" id="XP_018116458.1">
    <property type="nucleotide sequence ID" value="XM_018260969.2"/>
</dbReference>
<comment type="subcellular location">
    <subcellularLocation>
        <location evidence="2">Nucleus</location>
    </subcellularLocation>
</comment>
<reference evidence="7" key="1">
    <citation type="submission" date="2025-08" db="UniProtKB">
        <authorList>
            <consortium name="RefSeq"/>
        </authorList>
    </citation>
    <scope>IDENTIFICATION</scope>
    <source>
        <strain evidence="7">J_2021</strain>
        <tissue evidence="7">Erythrocytes</tissue>
    </source>
</reference>
<dbReference type="InterPro" id="IPR045153">
    <property type="entry name" value="Est1/Ebs1-like"/>
</dbReference>
<keyword evidence="6" id="KW-1185">Reference proteome</keyword>
<feature type="compositionally biased region" description="Basic and acidic residues" evidence="3">
    <location>
        <begin position="619"/>
        <end position="631"/>
    </location>
</feature>
<evidence type="ECO:0000256" key="2">
    <source>
        <dbReference type="RuleBase" id="RU369098"/>
    </source>
</evidence>
<feature type="compositionally biased region" description="Low complexity" evidence="3">
    <location>
        <begin position="736"/>
        <end position="750"/>
    </location>
</feature>
<dbReference type="SUPFAM" id="SSF48452">
    <property type="entry name" value="TPR-like"/>
    <property type="match status" value="1"/>
</dbReference>
<name>A0A8J0V755_XENLA</name>
<dbReference type="Proteomes" id="UP000186698">
    <property type="component" value="Chromosome 4S"/>
</dbReference>
<feature type="region of interest" description="Disordered" evidence="3">
    <location>
        <begin position="952"/>
        <end position="1017"/>
    </location>
</feature>
<evidence type="ECO:0000313" key="7">
    <source>
        <dbReference type="RefSeq" id="XP_018116458.1"/>
    </source>
</evidence>
<dbReference type="InterPro" id="IPR011990">
    <property type="entry name" value="TPR-like_helical_dom_sf"/>
</dbReference>
<feature type="region of interest" description="Disordered" evidence="3">
    <location>
        <begin position="496"/>
        <end position="532"/>
    </location>
</feature>
<evidence type="ECO:0000259" key="4">
    <source>
        <dbReference type="Pfam" id="PF10373"/>
    </source>
</evidence>
<feature type="compositionally biased region" description="Polar residues" evidence="3">
    <location>
        <begin position="1097"/>
        <end position="1106"/>
    </location>
</feature>
<dbReference type="PANTHER" id="PTHR15696">
    <property type="entry name" value="SMG-7 SUPPRESSOR WITH MORPHOLOGICAL EFFECT ON GENITALIA PROTEIN 7"/>
    <property type="match status" value="1"/>
</dbReference>
<dbReference type="Pfam" id="PF10374">
    <property type="entry name" value="EST1"/>
    <property type="match status" value="1"/>
</dbReference>
<feature type="compositionally biased region" description="Low complexity" evidence="3">
    <location>
        <begin position="966"/>
        <end position="990"/>
    </location>
</feature>
<feature type="compositionally biased region" description="Polar residues" evidence="3">
    <location>
        <begin position="634"/>
        <end position="646"/>
    </location>
</feature>
<accession>A0A8J0V755</accession>
<dbReference type="InterPro" id="IPR019458">
    <property type="entry name" value="Est1-like_N"/>
</dbReference>
<dbReference type="Pfam" id="PF10373">
    <property type="entry name" value="EST1_DNA_bind"/>
    <property type="match status" value="1"/>
</dbReference>
<feature type="compositionally biased region" description="Polar residues" evidence="3">
    <location>
        <begin position="695"/>
        <end position="706"/>
    </location>
</feature>
<proteinExistence type="predicted"/>
<sequence length="1106" mass="123658">MSLLCAQYLRQAEVLKTDMTESKPGTAEVWTSRQALQDLYQKMLVTDLEYALDKKVEQDLWNHAFKNQITTLQGQAKNRANPNRSEVQANLSLFLEAASGFYTQLLQELCTVFNVDLPCRVKSSQLGILTIKQLHSGTVVKPQSSSCAYICQHCLVHLGDIARYRNQTSQAESYYRHAAQLVPSNGQPYNQLAILASSKGDHLTTIFYYCRSIAVKFPFPAASTNLQKALSKALESREEVKNCWGVSDFIKAFIKFHGHVYLTKNLEKVSILREQLEEHFKNLLFQKALNSQQLVHITVINLFQLHHLQSFGTEAEQQNFSSEEELCWSQILALFMSFLGILCRFPLKTRHCEETSCANPLPAIKVSLDWMKLRPSVFQENSVEEKQYVWPWLISLLNSFHVLDEDVSSANMLPLPEEFELQGFLALRPAFRNLDFSRGHQAITGVRDAQHRQLRPIRLVAIGKWISENQPRLMQYRTVGGELLFFTDIPELLTEDLDDPEDRSSPQESNLIEKTEGSPGLKSVLSTGRSLSCDTNEKPVVTFKENIKPLEVNRDVPSRSYTRSGNVAKDQRDYIKSLNNSVNKKDNNNKRKNDPKKICVEKTAEPGKQSIAVQAKSQTELRKTPVSEARKTAVTPTSSPSSNTQFIPIHHPGAFPPLPSRPGFPPPAYVIPPPVFTMSSGYSFPTGVNVPGSFLQPSSHSPSGNQGPPGKPSHIPYSQQRPSGPVTPNQLSGQIQPQTPSSSPTQSCSQTAAQLQIQALAQQQSPTKPIQSIPKHHASLQQYQQVDASKQVWNTSQVPNTLGKMVPMKQSYYMDGCLPTEPVNILEQCLQQQPLEKKMTSFPMEPYGQNPSDVKMPEFYWGDPPSYNLSDNRALLAQQSVNNQRSKRQPTGYHSGQDQMTRMPFEERFPNNSMFNEVYGKSTCTSIKPEACQARGQQETSLYSLFEGKPWSPSLPASSDHSTPASQSPHSSNPSSLPSSPPTHNHTSQPFSNFGPIGTPDNRDRRGTDRWKAEKPVSAMGGFGLDYLSVTPSSENSWRQVNNSSSANAWAAQGNTREDSSAALMESLKSIWSTTMMHPGPSALEQLLMQQKEKQQRGQGSLNPPH</sequence>
<feature type="region of interest" description="Disordered" evidence="3">
    <location>
        <begin position="1077"/>
        <end position="1106"/>
    </location>
</feature>
<dbReference type="Xenbase" id="XB-GENE-17338239">
    <property type="gene designation" value="smg7.S"/>
</dbReference>
<dbReference type="AlphaFoldDB" id="A0A8J0V755"/>
<feature type="compositionally biased region" description="Polar residues" evidence="3">
    <location>
        <begin position="716"/>
        <end position="735"/>
    </location>
</feature>